<feature type="transmembrane region" description="Helical" evidence="8">
    <location>
        <begin position="35"/>
        <end position="56"/>
    </location>
</feature>
<comment type="function">
    <text evidence="8">NDH-1 shuttles electrons from NADH, via FMN and iron-sulfur (Fe-S) centers, to quinones in the respiratory chain. The immediate electron acceptor for the enzyme in this species is believed to be ubiquinone. Couples the redox reaction to proton translocation (for every two electrons transferred, four hydrogen ions are translocated across the cytoplasmic membrane), and thus conserves the redox energy in a proton gradient.</text>
</comment>
<keyword evidence="6 8" id="KW-1133">Transmembrane helix</keyword>
<dbReference type="PANTHER" id="PTHR11434">
    <property type="entry name" value="NADH-UBIQUINONE OXIDOREDUCTASE SUBUNIT ND4L"/>
    <property type="match status" value="1"/>
</dbReference>
<dbReference type="Gene3D" id="1.10.287.3510">
    <property type="match status" value="1"/>
</dbReference>
<dbReference type="EC" id="7.1.1.-" evidence="8"/>
<dbReference type="FunFam" id="1.10.287.3510:FF:000001">
    <property type="entry name" value="NADH-quinone oxidoreductase subunit K"/>
    <property type="match status" value="1"/>
</dbReference>
<comment type="subunit">
    <text evidence="8">NDH-1 is composed of 14 different subunits. Subunits NuoA, H, J, K, L, M, N constitute the membrane sector of the complex.</text>
</comment>
<evidence type="ECO:0000256" key="1">
    <source>
        <dbReference type="ARBA" id="ARBA00004141"/>
    </source>
</evidence>
<dbReference type="Proteomes" id="UP000229740">
    <property type="component" value="Unassembled WGS sequence"/>
</dbReference>
<dbReference type="NCBIfam" id="NF004320">
    <property type="entry name" value="PRK05715.1-2"/>
    <property type="match status" value="1"/>
</dbReference>
<accession>A0A2G6E0J1</accession>
<feature type="transmembrane region" description="Helical" evidence="8">
    <location>
        <begin position="12"/>
        <end position="29"/>
    </location>
</feature>
<evidence type="ECO:0000256" key="4">
    <source>
        <dbReference type="ARBA" id="ARBA00022692"/>
    </source>
</evidence>
<dbReference type="GO" id="GO:0042773">
    <property type="term" value="P:ATP synthesis coupled electron transport"/>
    <property type="evidence" value="ECO:0007669"/>
    <property type="project" value="InterPro"/>
</dbReference>
<feature type="transmembrane region" description="Helical" evidence="8">
    <location>
        <begin position="68"/>
        <end position="92"/>
    </location>
</feature>
<dbReference type="GO" id="GO:0050136">
    <property type="term" value="F:NADH dehydrogenase (quinone) (non-electrogenic) activity"/>
    <property type="evidence" value="ECO:0007669"/>
    <property type="project" value="UniProtKB-UniRule"/>
</dbReference>
<comment type="subcellular location">
    <subcellularLocation>
        <location evidence="8">Cell membrane</location>
        <topology evidence="8">Multi-pass membrane protein</topology>
    </subcellularLocation>
    <subcellularLocation>
        <location evidence="1">Membrane</location>
        <topology evidence="1">Multi-pass membrane protein</topology>
    </subcellularLocation>
</comment>
<dbReference type="InterPro" id="IPR039428">
    <property type="entry name" value="NUOK/Mnh_C1-like"/>
</dbReference>
<keyword evidence="7 8" id="KW-0472">Membrane</keyword>
<sequence length="108" mass="11731">MSIFSLYNHLESFLIIGALLFAIGLFGLITRRTLIGMLISSEIILAGASVNFMAFNRFTAPDPTIGQIYTLFIMAIAAAEAAIGLSIIIAVYRSYHSVNTEDIVNLNS</sequence>
<name>A0A2G6E0J1_9BACT</name>
<keyword evidence="4 8" id="KW-0812">Transmembrane</keyword>
<dbReference type="HAMAP" id="MF_01456">
    <property type="entry name" value="NDH1_NuoK"/>
    <property type="match status" value="1"/>
</dbReference>
<keyword evidence="8" id="KW-1003">Cell membrane</keyword>
<evidence type="ECO:0000256" key="8">
    <source>
        <dbReference type="HAMAP-Rule" id="MF_01456"/>
    </source>
</evidence>
<evidence type="ECO:0000256" key="7">
    <source>
        <dbReference type="ARBA" id="ARBA00023136"/>
    </source>
</evidence>
<organism evidence="9 10">
    <name type="scientific">candidate division KSB3 bacterium</name>
    <dbReference type="NCBI Taxonomy" id="2044937"/>
    <lineage>
        <taxon>Bacteria</taxon>
        <taxon>candidate division KSB3</taxon>
    </lineage>
</organism>
<evidence type="ECO:0000256" key="2">
    <source>
        <dbReference type="ARBA" id="ARBA00010519"/>
    </source>
</evidence>
<keyword evidence="8" id="KW-0830">Ubiquinone</keyword>
<evidence type="ECO:0000313" key="9">
    <source>
        <dbReference type="EMBL" id="PID55560.1"/>
    </source>
</evidence>
<proteinExistence type="inferred from homology"/>
<comment type="catalytic activity">
    <reaction evidence="8">
        <text>a quinone + NADH + 5 H(+)(in) = a quinol + NAD(+) + 4 H(+)(out)</text>
        <dbReference type="Rhea" id="RHEA:57888"/>
        <dbReference type="ChEBI" id="CHEBI:15378"/>
        <dbReference type="ChEBI" id="CHEBI:24646"/>
        <dbReference type="ChEBI" id="CHEBI:57540"/>
        <dbReference type="ChEBI" id="CHEBI:57945"/>
        <dbReference type="ChEBI" id="CHEBI:132124"/>
    </reaction>
</comment>
<gene>
    <name evidence="8" type="primary">nuoK</name>
    <name evidence="9" type="ORF">CSB45_15410</name>
</gene>
<comment type="similarity">
    <text evidence="2 8">Belongs to the complex I subunit 4L family.</text>
</comment>
<evidence type="ECO:0000256" key="5">
    <source>
        <dbReference type="ARBA" id="ARBA00022719"/>
    </source>
</evidence>
<dbReference type="EMBL" id="PDPS01000068">
    <property type="protein sequence ID" value="PID55560.1"/>
    <property type="molecule type" value="Genomic_DNA"/>
</dbReference>
<reference evidence="9 10" key="1">
    <citation type="submission" date="2017-10" db="EMBL/GenBank/DDBJ databases">
        <title>Novel microbial diversity and functional potential in the marine mammal oral microbiome.</title>
        <authorList>
            <person name="Dudek N.K."/>
            <person name="Sun C.L."/>
            <person name="Burstein D."/>
            <person name="Kantor R.S."/>
            <person name="Aliaga Goltsman D.S."/>
            <person name="Bik E.M."/>
            <person name="Thomas B.C."/>
            <person name="Banfield J.F."/>
            <person name="Relman D.A."/>
        </authorList>
    </citation>
    <scope>NUCLEOTIDE SEQUENCE [LARGE SCALE GENOMIC DNA]</scope>
    <source>
        <strain evidence="9">DOLZORAL124_49_17</strain>
    </source>
</reference>
<keyword evidence="8" id="KW-1278">Translocase</keyword>
<keyword evidence="3 8" id="KW-0813">Transport</keyword>
<keyword evidence="5 8" id="KW-0874">Quinone</keyword>
<dbReference type="AlphaFoldDB" id="A0A2G6E0J1"/>
<dbReference type="GO" id="GO:0005886">
    <property type="term" value="C:plasma membrane"/>
    <property type="evidence" value="ECO:0007669"/>
    <property type="project" value="UniProtKB-SubCell"/>
</dbReference>
<dbReference type="Pfam" id="PF00420">
    <property type="entry name" value="Oxidored_q2"/>
    <property type="match status" value="1"/>
</dbReference>
<evidence type="ECO:0000256" key="6">
    <source>
        <dbReference type="ARBA" id="ARBA00022989"/>
    </source>
</evidence>
<dbReference type="InterPro" id="IPR001133">
    <property type="entry name" value="NADH_UbQ_OxRdtase_chain4L/K"/>
</dbReference>
<evidence type="ECO:0000256" key="3">
    <source>
        <dbReference type="ARBA" id="ARBA00022448"/>
    </source>
</evidence>
<dbReference type="GO" id="GO:0048038">
    <property type="term" value="F:quinone binding"/>
    <property type="evidence" value="ECO:0007669"/>
    <property type="project" value="UniProtKB-KW"/>
</dbReference>
<comment type="caution">
    <text evidence="9">The sequence shown here is derived from an EMBL/GenBank/DDBJ whole genome shotgun (WGS) entry which is preliminary data.</text>
</comment>
<dbReference type="GO" id="GO:0030964">
    <property type="term" value="C:NADH dehydrogenase complex"/>
    <property type="evidence" value="ECO:0007669"/>
    <property type="project" value="TreeGrafter"/>
</dbReference>
<protein>
    <recommendedName>
        <fullName evidence="8">NADH-quinone oxidoreductase subunit K</fullName>
        <ecNumber evidence="8">7.1.1.-</ecNumber>
    </recommendedName>
    <alternativeName>
        <fullName evidence="8">NADH dehydrogenase I subunit K</fullName>
    </alternativeName>
    <alternativeName>
        <fullName evidence="8">NDH-1 subunit K</fullName>
    </alternativeName>
</protein>
<dbReference type="PANTHER" id="PTHR11434:SF16">
    <property type="entry name" value="NADH-UBIQUINONE OXIDOREDUCTASE CHAIN 4L"/>
    <property type="match status" value="1"/>
</dbReference>
<evidence type="ECO:0000313" key="10">
    <source>
        <dbReference type="Proteomes" id="UP000229740"/>
    </source>
</evidence>
<keyword evidence="8" id="KW-0520">NAD</keyword>